<protein>
    <recommendedName>
        <fullName evidence="4">Peptidase inhibitor family I36</fullName>
    </recommendedName>
</protein>
<accession>A0ABW2GE27</accession>
<evidence type="ECO:0008006" key="4">
    <source>
        <dbReference type="Google" id="ProtNLM"/>
    </source>
</evidence>
<dbReference type="RefSeq" id="WP_386414307.1">
    <property type="nucleotide sequence ID" value="NZ_JBHSZO010000015.1"/>
</dbReference>
<name>A0ABW2GE27_9ACTN</name>
<feature type="chain" id="PRO_5047029592" description="Peptidase inhibitor family I36" evidence="1">
    <location>
        <begin position="31"/>
        <end position="131"/>
    </location>
</feature>
<gene>
    <name evidence="2" type="ORF">ACFQLX_11770</name>
</gene>
<reference evidence="3" key="1">
    <citation type="journal article" date="2019" name="Int. J. Syst. Evol. Microbiol.">
        <title>The Global Catalogue of Microorganisms (GCM) 10K type strain sequencing project: providing services to taxonomists for standard genome sequencing and annotation.</title>
        <authorList>
            <consortium name="The Broad Institute Genomics Platform"/>
            <consortium name="The Broad Institute Genome Sequencing Center for Infectious Disease"/>
            <person name="Wu L."/>
            <person name="Ma J."/>
        </authorList>
    </citation>
    <scope>NUCLEOTIDE SEQUENCE [LARGE SCALE GENOMIC DNA]</scope>
    <source>
        <strain evidence="3">CGMCC 1.13681</strain>
    </source>
</reference>
<evidence type="ECO:0000313" key="3">
    <source>
        <dbReference type="Proteomes" id="UP001596413"/>
    </source>
</evidence>
<keyword evidence="3" id="KW-1185">Reference proteome</keyword>
<dbReference type="EMBL" id="JBHSZO010000015">
    <property type="protein sequence ID" value="MFC7218842.1"/>
    <property type="molecule type" value="Genomic_DNA"/>
</dbReference>
<organism evidence="2 3">
    <name type="scientific">Streptomyces polyrhachis</name>
    <dbReference type="NCBI Taxonomy" id="1282885"/>
    <lineage>
        <taxon>Bacteria</taxon>
        <taxon>Bacillati</taxon>
        <taxon>Actinomycetota</taxon>
        <taxon>Actinomycetes</taxon>
        <taxon>Kitasatosporales</taxon>
        <taxon>Streptomycetaceae</taxon>
        <taxon>Streptomyces</taxon>
    </lineage>
</organism>
<proteinExistence type="predicted"/>
<comment type="caution">
    <text evidence="2">The sequence shown here is derived from an EMBL/GenBank/DDBJ whole genome shotgun (WGS) entry which is preliminary data.</text>
</comment>
<keyword evidence="1" id="KW-0732">Signal</keyword>
<dbReference type="Proteomes" id="UP001596413">
    <property type="component" value="Unassembled WGS sequence"/>
</dbReference>
<feature type="signal peptide" evidence="1">
    <location>
        <begin position="1"/>
        <end position="30"/>
    </location>
</feature>
<evidence type="ECO:0000256" key="1">
    <source>
        <dbReference type="SAM" id="SignalP"/>
    </source>
</evidence>
<evidence type="ECO:0000313" key="2">
    <source>
        <dbReference type="EMBL" id="MFC7218842.1"/>
    </source>
</evidence>
<sequence>MNLKKTFATMASAAIVAGGLGIAGAAPAHAAGSKCGWVGTADMMAGADVCWEWVSDGKGAYNGVITVWMYDSSSTNGTMRVEANGGDGWYAIAGASSNVVKGEKDITTFTGLKTIYFQACSGPSNCGSDLH</sequence>